<comment type="catalytic activity">
    <reaction evidence="1">
        <text>ATP + protein L-histidine = ADP + protein N-phospho-L-histidine.</text>
        <dbReference type="EC" id="2.7.13.3"/>
    </reaction>
</comment>
<dbReference type="AlphaFoldDB" id="A0A7K3NH25"/>
<dbReference type="PROSITE" id="PS50112">
    <property type="entry name" value="PAS"/>
    <property type="match status" value="2"/>
</dbReference>
<dbReference type="InterPro" id="IPR000014">
    <property type="entry name" value="PAS"/>
</dbReference>
<evidence type="ECO:0000259" key="8">
    <source>
        <dbReference type="PROSITE" id="PS50113"/>
    </source>
</evidence>
<dbReference type="NCBIfam" id="TIGR00229">
    <property type="entry name" value="sensory_box"/>
    <property type="match status" value="1"/>
</dbReference>
<dbReference type="SUPFAM" id="SSF55785">
    <property type="entry name" value="PYP-like sensor domain (PAS domain)"/>
    <property type="match status" value="2"/>
</dbReference>
<dbReference type="PROSITE" id="PS50109">
    <property type="entry name" value="HIS_KIN"/>
    <property type="match status" value="1"/>
</dbReference>
<comment type="caution">
    <text evidence="9">The sequence shown here is derived from an EMBL/GenBank/DDBJ whole genome shotgun (WGS) entry which is preliminary data.</text>
</comment>
<dbReference type="InterPro" id="IPR004358">
    <property type="entry name" value="Sig_transdc_His_kin-like_C"/>
</dbReference>
<dbReference type="CDD" id="cd00130">
    <property type="entry name" value="PAS"/>
    <property type="match status" value="2"/>
</dbReference>
<dbReference type="Pfam" id="PF13426">
    <property type="entry name" value="PAS_9"/>
    <property type="match status" value="2"/>
</dbReference>
<dbReference type="Gene3D" id="1.10.287.130">
    <property type="match status" value="1"/>
</dbReference>
<dbReference type="Gene3D" id="3.30.450.20">
    <property type="entry name" value="PAS domain"/>
    <property type="match status" value="2"/>
</dbReference>
<feature type="domain" description="PAC" evidence="8">
    <location>
        <begin position="176"/>
        <end position="228"/>
    </location>
</feature>
<dbReference type="SMART" id="SM00388">
    <property type="entry name" value="HisKA"/>
    <property type="match status" value="1"/>
</dbReference>
<evidence type="ECO:0000256" key="2">
    <source>
        <dbReference type="ARBA" id="ARBA00012438"/>
    </source>
</evidence>
<accession>A0A7K3NH25</accession>
<dbReference type="InterPro" id="IPR003594">
    <property type="entry name" value="HATPase_dom"/>
</dbReference>
<dbReference type="SUPFAM" id="SSF47384">
    <property type="entry name" value="Homodimeric domain of signal transducing histidine kinase"/>
    <property type="match status" value="1"/>
</dbReference>
<evidence type="ECO:0000256" key="3">
    <source>
        <dbReference type="ARBA" id="ARBA00022553"/>
    </source>
</evidence>
<evidence type="ECO:0000259" key="7">
    <source>
        <dbReference type="PROSITE" id="PS50112"/>
    </source>
</evidence>
<feature type="domain" description="PAS" evidence="7">
    <location>
        <begin position="103"/>
        <end position="174"/>
    </location>
</feature>
<dbReference type="InterPro" id="IPR035965">
    <property type="entry name" value="PAS-like_dom_sf"/>
</dbReference>
<organism evidence="9 10">
    <name type="scientific">Desulfolutivibrio sulfodismutans</name>
    <dbReference type="NCBI Taxonomy" id="63561"/>
    <lineage>
        <taxon>Bacteria</taxon>
        <taxon>Pseudomonadati</taxon>
        <taxon>Thermodesulfobacteriota</taxon>
        <taxon>Desulfovibrionia</taxon>
        <taxon>Desulfovibrionales</taxon>
        <taxon>Desulfovibrionaceae</taxon>
        <taxon>Desulfolutivibrio</taxon>
    </lineage>
</organism>
<evidence type="ECO:0000256" key="4">
    <source>
        <dbReference type="PROSITE-ProRule" id="PRU00169"/>
    </source>
</evidence>
<dbReference type="PROSITE" id="PS50113">
    <property type="entry name" value="PAC"/>
    <property type="match status" value="1"/>
</dbReference>
<dbReference type="InterPro" id="IPR005467">
    <property type="entry name" value="His_kinase_dom"/>
</dbReference>
<dbReference type="Pfam" id="PF00072">
    <property type="entry name" value="Response_reg"/>
    <property type="match status" value="1"/>
</dbReference>
<dbReference type="InterPro" id="IPR011006">
    <property type="entry name" value="CheY-like_superfamily"/>
</dbReference>
<dbReference type="SMART" id="SM00448">
    <property type="entry name" value="REC"/>
    <property type="match status" value="1"/>
</dbReference>
<dbReference type="Gene3D" id="3.30.565.10">
    <property type="entry name" value="Histidine kinase-like ATPase, C-terminal domain"/>
    <property type="match status" value="1"/>
</dbReference>
<feature type="domain" description="Histidine kinase" evidence="5">
    <location>
        <begin position="241"/>
        <end position="466"/>
    </location>
</feature>
<dbReference type="SMART" id="SM00387">
    <property type="entry name" value="HATPase_c"/>
    <property type="match status" value="1"/>
</dbReference>
<dbReference type="PRINTS" id="PR00344">
    <property type="entry name" value="BCTRLSENSOR"/>
</dbReference>
<evidence type="ECO:0000259" key="5">
    <source>
        <dbReference type="PROSITE" id="PS50109"/>
    </source>
</evidence>
<dbReference type="GO" id="GO:0000155">
    <property type="term" value="F:phosphorelay sensor kinase activity"/>
    <property type="evidence" value="ECO:0007669"/>
    <property type="project" value="InterPro"/>
</dbReference>
<evidence type="ECO:0000259" key="6">
    <source>
        <dbReference type="PROSITE" id="PS50110"/>
    </source>
</evidence>
<dbReference type="Proteomes" id="UP000469724">
    <property type="component" value="Unassembled WGS sequence"/>
</dbReference>
<name>A0A7K3NH25_9BACT</name>
<evidence type="ECO:0000256" key="1">
    <source>
        <dbReference type="ARBA" id="ARBA00000085"/>
    </source>
</evidence>
<proteinExistence type="predicted"/>
<dbReference type="InterPro" id="IPR001789">
    <property type="entry name" value="Sig_transdc_resp-reg_receiver"/>
</dbReference>
<evidence type="ECO:0000313" key="10">
    <source>
        <dbReference type="Proteomes" id="UP000469724"/>
    </source>
</evidence>
<dbReference type="CDD" id="cd00082">
    <property type="entry name" value="HisKA"/>
    <property type="match status" value="1"/>
</dbReference>
<evidence type="ECO:0000313" key="9">
    <source>
        <dbReference type="EMBL" id="NDY55501.1"/>
    </source>
</evidence>
<gene>
    <name evidence="9" type="ORF">G3N56_01915</name>
</gene>
<sequence>MLIRPDGRILSCDKALPRRLGVGLQEFIGADIYSFFDPGIAMVRKKAVAAAIKTGESLRYRDESKPGRVYDTRILPVFDKDDRLSSLAIFVGDISAEERAKRERRKLAAGIEQSVDAVIIADMDFNIEYVNQSFEAMTGYSRREAFGRNLGKFYKTPQQEEKFKMCVELLTKGESCSNRFLLVSKDGDVCVCDQSVSPVRARYGVILGYVFVWRDATQVSKLEKQLRQAQKMEAIGALASGIAHDFNNILGPIILHTELCLSKTSKDDPIRASLPEILDAAKRARALVEQLLHLGRSRGRDTPIPFRLSTLVKECTKLLAPGFSPGIRIRLQFETQSDLTLADPDQVHQVILNLATNAADAMKEFGGVLTFTISNQAIGESDWSRHPGLPAGEYICLTATDTGHGISPICLKKIFEPFYSTKTRTGGMGLGLSVVQNIVARMRGSISVESEPGLGTSFHVLLPKAHAPEAEAPAPPHTRRPLRKTPRILFVDDEEALVGSLGAALKGLGYAVECRVTAAEALGAFLHRPDGYDLAMIDYFMPHMNGLELARELWRVRPGLSVVLFSAYADKIPARELEHSGIKAFLPKPFDLESLEKTIAAVCGEATSTKS</sequence>
<dbReference type="InterPro" id="IPR000700">
    <property type="entry name" value="PAS-assoc_C"/>
</dbReference>
<dbReference type="Pfam" id="PF00512">
    <property type="entry name" value="HisKA"/>
    <property type="match status" value="1"/>
</dbReference>
<feature type="domain" description="Response regulatory" evidence="6">
    <location>
        <begin position="487"/>
        <end position="603"/>
    </location>
</feature>
<protein>
    <recommendedName>
        <fullName evidence="2">histidine kinase</fullName>
        <ecNumber evidence="2">2.7.13.3</ecNumber>
    </recommendedName>
</protein>
<dbReference type="PANTHER" id="PTHR43065">
    <property type="entry name" value="SENSOR HISTIDINE KINASE"/>
    <property type="match status" value="1"/>
</dbReference>
<dbReference type="CDD" id="cd00156">
    <property type="entry name" value="REC"/>
    <property type="match status" value="1"/>
</dbReference>
<feature type="domain" description="PAS" evidence="7">
    <location>
        <begin position="1"/>
        <end position="55"/>
    </location>
</feature>
<dbReference type="SMART" id="SM00091">
    <property type="entry name" value="PAS"/>
    <property type="match status" value="1"/>
</dbReference>
<feature type="modified residue" description="4-aspartylphosphate" evidence="4">
    <location>
        <position position="538"/>
    </location>
</feature>
<dbReference type="PANTHER" id="PTHR43065:SF42">
    <property type="entry name" value="TWO-COMPONENT SENSOR PPRA"/>
    <property type="match status" value="1"/>
</dbReference>
<dbReference type="RefSeq" id="WP_163300557.1">
    <property type="nucleotide sequence ID" value="NZ_JAAGRQ010000005.1"/>
</dbReference>
<dbReference type="EC" id="2.7.13.3" evidence="2"/>
<dbReference type="EMBL" id="JAAGRQ010000005">
    <property type="protein sequence ID" value="NDY55501.1"/>
    <property type="molecule type" value="Genomic_DNA"/>
</dbReference>
<keyword evidence="3 4" id="KW-0597">Phosphoprotein</keyword>
<reference evidence="9 10" key="1">
    <citation type="submission" date="2020-02" db="EMBL/GenBank/DDBJ databases">
        <title>Comparative genomics of sulfur disproportionating microorganisms.</title>
        <authorList>
            <person name="Ward L.M."/>
            <person name="Bertran E."/>
            <person name="Johnston D.T."/>
        </authorList>
    </citation>
    <scope>NUCLEOTIDE SEQUENCE [LARGE SCALE GENOMIC DNA]</scope>
    <source>
        <strain evidence="9 10">DSM 3696</strain>
    </source>
</reference>
<dbReference type="InterPro" id="IPR036890">
    <property type="entry name" value="HATPase_C_sf"/>
</dbReference>
<dbReference type="SUPFAM" id="SSF52172">
    <property type="entry name" value="CheY-like"/>
    <property type="match status" value="1"/>
</dbReference>
<dbReference type="InterPro" id="IPR003661">
    <property type="entry name" value="HisK_dim/P_dom"/>
</dbReference>
<dbReference type="PROSITE" id="PS50110">
    <property type="entry name" value="RESPONSE_REGULATORY"/>
    <property type="match status" value="1"/>
</dbReference>
<dbReference type="Pfam" id="PF02518">
    <property type="entry name" value="HATPase_c"/>
    <property type="match status" value="1"/>
</dbReference>
<keyword evidence="10" id="KW-1185">Reference proteome</keyword>
<dbReference type="Gene3D" id="3.40.50.2300">
    <property type="match status" value="1"/>
</dbReference>
<dbReference type="SUPFAM" id="SSF55874">
    <property type="entry name" value="ATPase domain of HSP90 chaperone/DNA topoisomerase II/histidine kinase"/>
    <property type="match status" value="1"/>
</dbReference>
<dbReference type="InterPro" id="IPR036097">
    <property type="entry name" value="HisK_dim/P_sf"/>
</dbReference>